<dbReference type="AlphaFoldDB" id="A0A9J6CPZ2"/>
<feature type="region of interest" description="Disordered" evidence="1">
    <location>
        <begin position="208"/>
        <end position="238"/>
    </location>
</feature>
<dbReference type="OrthoDB" id="10064600at2759"/>
<feature type="compositionally biased region" description="Low complexity" evidence="1">
    <location>
        <begin position="1"/>
        <end position="10"/>
    </location>
</feature>
<organism evidence="2 3">
    <name type="scientific">Polypedilum vanderplanki</name>
    <name type="common">Sleeping chironomid midge</name>
    <dbReference type="NCBI Taxonomy" id="319348"/>
    <lineage>
        <taxon>Eukaryota</taxon>
        <taxon>Metazoa</taxon>
        <taxon>Ecdysozoa</taxon>
        <taxon>Arthropoda</taxon>
        <taxon>Hexapoda</taxon>
        <taxon>Insecta</taxon>
        <taxon>Pterygota</taxon>
        <taxon>Neoptera</taxon>
        <taxon>Endopterygota</taxon>
        <taxon>Diptera</taxon>
        <taxon>Nematocera</taxon>
        <taxon>Chironomoidea</taxon>
        <taxon>Chironomidae</taxon>
        <taxon>Chironominae</taxon>
        <taxon>Polypedilum</taxon>
        <taxon>Polypedilum</taxon>
    </lineage>
</organism>
<keyword evidence="3" id="KW-1185">Reference proteome</keyword>
<comment type="caution">
    <text evidence="2">The sequence shown here is derived from an EMBL/GenBank/DDBJ whole genome shotgun (WGS) entry which is preliminary data.</text>
</comment>
<name>A0A9J6CPZ2_POLVA</name>
<sequence length="528" mass="61330">MDQEIAAAAACSAQQKDKGTTATKDELQNFNDMKDNDEDLENNVVYSDSDDGDQFINSFEEEYDVQLSSPPSSRSPSNSDNDQHWYAYRGRWGINVLENQELVNGDVNNHQILIENRLVSLNNQQHNQQQNHHQQQLQEEDDFLEMDFEPDTNSEIEIENEARYANFELVNEHNNQLPIQLQQQQQTLESINSSSNDHQENVLVNNRITGTKPKQFQYQSTDRNNLKSPKSHQSQQHATYGDNVFKITGHLLRNENTSLSFKNTQCIDNDVYNVGASCSSNLISETQKPHHDSHPYNQNHSSHYHQDYNNLIKLHKSPSKSSNHNHKQQRLHEEQNDQFLFELEPIKSRNSVTIYTSNCDEKILMDALTSLKLTPDREIIKKYFNNSRPSPEMQLVDFIISSSKMKCNYLKLIELIKHACKNDDDEYGARKFDINFYPLDFFSTTPEMIDIEVSEIVKRWTPQTDLSPLVHIRNKYFVQTNVLGKLVNIIRRIHNQKSLASFKENETIKIPQFYVSGYITITLNRNPT</sequence>
<evidence type="ECO:0000313" key="2">
    <source>
        <dbReference type="EMBL" id="KAG5684386.1"/>
    </source>
</evidence>
<evidence type="ECO:0000256" key="1">
    <source>
        <dbReference type="SAM" id="MobiDB-lite"/>
    </source>
</evidence>
<dbReference type="Proteomes" id="UP001107558">
    <property type="component" value="Chromosome 1"/>
</dbReference>
<feature type="compositionally biased region" description="Basic and acidic residues" evidence="1">
    <location>
        <begin position="15"/>
        <end position="27"/>
    </location>
</feature>
<evidence type="ECO:0000313" key="3">
    <source>
        <dbReference type="Proteomes" id="UP001107558"/>
    </source>
</evidence>
<protein>
    <submittedName>
        <fullName evidence="2">Uncharacterized protein</fullName>
    </submittedName>
</protein>
<proteinExistence type="predicted"/>
<feature type="region of interest" description="Disordered" evidence="1">
    <location>
        <begin position="1"/>
        <end position="53"/>
    </location>
</feature>
<gene>
    <name evidence="2" type="ORF">PVAND_013621</name>
</gene>
<accession>A0A9J6CPZ2</accession>
<dbReference type="EMBL" id="JADBJN010000001">
    <property type="protein sequence ID" value="KAG5684386.1"/>
    <property type="molecule type" value="Genomic_DNA"/>
</dbReference>
<reference evidence="2" key="1">
    <citation type="submission" date="2021-03" db="EMBL/GenBank/DDBJ databases">
        <title>Chromosome level genome of the anhydrobiotic midge Polypedilum vanderplanki.</title>
        <authorList>
            <person name="Yoshida Y."/>
            <person name="Kikawada T."/>
            <person name="Gusev O."/>
        </authorList>
    </citation>
    <scope>NUCLEOTIDE SEQUENCE</scope>
    <source>
        <strain evidence="2">NIAS01</strain>
        <tissue evidence="2">Whole body or cell culture</tissue>
    </source>
</reference>